<dbReference type="SUPFAM" id="SSF52540">
    <property type="entry name" value="P-loop containing nucleoside triphosphate hydrolases"/>
    <property type="match status" value="1"/>
</dbReference>
<dbReference type="Gene3D" id="3.40.50.300">
    <property type="entry name" value="P-loop containing nucleotide triphosphate hydrolases"/>
    <property type="match status" value="1"/>
</dbReference>
<sequence length="302" mass="35437">MKLPNFLVVGFPKCGSTALHYYLEAHPDIFMPTQKELHFFTSDKLLQLNQGPGDKEVKKFMITEELAYQAAFKKADQQQMIGDASPSYINHPDRIPRIKSMLGEPKIIILLRDPIKRAYSNYLHLKREKREHLSFYEALKAEEQRKKEKFSDFWYYHFNSTYFDKVDAFTQAFKDVLIITQEELNSDTARTALKVYEFLGVEKITPSNIEQRYNAGGLYKDNLITRTFLKQSKLRSGIKSLLPITPKMKKIKERLMANYQKSAPPISIEAENYLIEKCQEDVRKINDKYKIDSSHWNKKFIN</sequence>
<dbReference type="Pfam" id="PF13469">
    <property type="entry name" value="Sulfotransfer_3"/>
    <property type="match status" value="1"/>
</dbReference>
<keyword evidence="1" id="KW-0808">Transferase</keyword>
<dbReference type="PANTHER" id="PTHR10605:SF56">
    <property type="entry name" value="BIFUNCTIONAL HEPARAN SULFATE N-DEACETYLASE_N-SULFOTRANSFERASE"/>
    <property type="match status" value="1"/>
</dbReference>
<gene>
    <name evidence="2" type="ORF">G7034_07500</name>
</gene>
<keyword evidence="3" id="KW-1185">Reference proteome</keyword>
<organism evidence="2 3">
    <name type="scientific">Psychroflexus maritimus</name>
    <dbReference type="NCBI Taxonomy" id="2714865"/>
    <lineage>
        <taxon>Bacteria</taxon>
        <taxon>Pseudomonadati</taxon>
        <taxon>Bacteroidota</taxon>
        <taxon>Flavobacteriia</taxon>
        <taxon>Flavobacteriales</taxon>
        <taxon>Flavobacteriaceae</taxon>
        <taxon>Psychroflexus</taxon>
    </lineage>
</organism>
<evidence type="ECO:0000256" key="1">
    <source>
        <dbReference type="ARBA" id="ARBA00022679"/>
    </source>
</evidence>
<dbReference type="PANTHER" id="PTHR10605">
    <property type="entry name" value="HEPARAN SULFATE SULFOTRANSFERASE"/>
    <property type="match status" value="1"/>
</dbReference>
<comment type="caution">
    <text evidence="2">The sequence shown here is derived from an EMBL/GenBank/DDBJ whole genome shotgun (WGS) entry which is preliminary data.</text>
</comment>
<dbReference type="InterPro" id="IPR037359">
    <property type="entry name" value="NST/OST"/>
</dbReference>
<evidence type="ECO:0000313" key="2">
    <source>
        <dbReference type="EMBL" id="NGZ90093.1"/>
    </source>
</evidence>
<dbReference type="EMBL" id="JAANAS010000050">
    <property type="protein sequence ID" value="NGZ90093.1"/>
    <property type="molecule type" value="Genomic_DNA"/>
</dbReference>
<dbReference type="AlphaFoldDB" id="A0A967DZD6"/>
<dbReference type="GO" id="GO:0008146">
    <property type="term" value="F:sulfotransferase activity"/>
    <property type="evidence" value="ECO:0007669"/>
    <property type="project" value="InterPro"/>
</dbReference>
<evidence type="ECO:0000313" key="3">
    <source>
        <dbReference type="Proteomes" id="UP000643701"/>
    </source>
</evidence>
<protein>
    <submittedName>
        <fullName evidence="2">Sulfotransferase</fullName>
    </submittedName>
</protein>
<dbReference type="Proteomes" id="UP000643701">
    <property type="component" value="Unassembled WGS sequence"/>
</dbReference>
<proteinExistence type="predicted"/>
<name>A0A967DZD6_9FLAO</name>
<dbReference type="RefSeq" id="WP_166400338.1">
    <property type="nucleotide sequence ID" value="NZ_JAANAS010000050.1"/>
</dbReference>
<accession>A0A967DZD6</accession>
<dbReference type="InterPro" id="IPR027417">
    <property type="entry name" value="P-loop_NTPase"/>
</dbReference>
<reference evidence="2" key="1">
    <citation type="submission" date="2020-03" db="EMBL/GenBank/DDBJ databases">
        <title>Psychroflexus Maritimus sp. nov., isolate from marine sediment.</title>
        <authorList>
            <person name="Zhong Y.-L."/>
        </authorList>
    </citation>
    <scope>NUCLEOTIDE SEQUENCE</scope>
    <source>
        <strain evidence="2">C1</strain>
    </source>
</reference>